<comment type="caution">
    <text evidence="27">The sequence shown here is derived from an EMBL/GenBank/DDBJ whole genome shotgun (WGS) entry which is preliminary data.</text>
</comment>
<feature type="domain" description="DNA-directed DNA polymerase family B multifunctional" evidence="22">
    <location>
        <begin position="1372"/>
        <end position="1819"/>
    </location>
</feature>
<feature type="region of interest" description="Disordered" evidence="21">
    <location>
        <begin position="995"/>
        <end position="1018"/>
    </location>
</feature>
<dbReference type="PANTHER" id="PTHR45812:SF1">
    <property type="entry name" value="DNA POLYMERASE ZETA CATALYTIC SUBUNIT"/>
    <property type="match status" value="1"/>
</dbReference>
<dbReference type="Gene3D" id="3.90.1600.10">
    <property type="entry name" value="Palm domain of DNA polymerase"/>
    <property type="match status" value="1"/>
</dbReference>
<comment type="cofactor">
    <cofactor evidence="1 20">
        <name>[4Fe-4S] cluster</name>
        <dbReference type="ChEBI" id="CHEBI:49883"/>
    </cofactor>
</comment>
<dbReference type="InterPro" id="IPR025687">
    <property type="entry name" value="Znf-C4pol"/>
</dbReference>
<feature type="domain" description="DNA polymerase delta/zeta catalytic subunit N-terminal" evidence="25">
    <location>
        <begin position="62"/>
        <end position="141"/>
    </location>
</feature>
<evidence type="ECO:0000313" key="27">
    <source>
        <dbReference type="EMBL" id="KAK9919845.1"/>
    </source>
</evidence>
<dbReference type="InterPro" id="IPR030559">
    <property type="entry name" value="PolZ_Rev3"/>
</dbReference>
<evidence type="ECO:0000259" key="25">
    <source>
        <dbReference type="Pfam" id="PF24055"/>
    </source>
</evidence>
<dbReference type="InterPro" id="IPR056435">
    <property type="entry name" value="DPOD/Z_N"/>
</dbReference>
<dbReference type="SUPFAM" id="SSF56672">
    <property type="entry name" value="DNA/RNA polymerases"/>
    <property type="match status" value="1"/>
</dbReference>
<dbReference type="GO" id="GO:0005634">
    <property type="term" value="C:nucleus"/>
    <property type="evidence" value="ECO:0007669"/>
    <property type="project" value="UniProtKB-SubCell"/>
</dbReference>
<evidence type="ECO:0000256" key="6">
    <source>
        <dbReference type="ARBA" id="ARBA00022695"/>
    </source>
</evidence>
<keyword evidence="6 20" id="KW-0548">Nucleotidyltransferase</keyword>
<dbReference type="GO" id="GO:0051539">
    <property type="term" value="F:4 iron, 4 sulfur cluster binding"/>
    <property type="evidence" value="ECO:0007669"/>
    <property type="project" value="UniProtKB-KW"/>
</dbReference>
<feature type="domain" description="DNA-directed DNA polymerase family B exonuclease" evidence="23">
    <location>
        <begin position="1105"/>
        <end position="1228"/>
    </location>
</feature>
<gene>
    <name evidence="27" type="ORF">M0R45_028420</name>
</gene>
<proteinExistence type="inferred from homology"/>
<evidence type="ECO:0000313" key="28">
    <source>
        <dbReference type="Proteomes" id="UP001457282"/>
    </source>
</evidence>
<evidence type="ECO:0000256" key="18">
    <source>
        <dbReference type="ARBA" id="ARBA00049244"/>
    </source>
</evidence>
<dbReference type="InterPro" id="IPR006134">
    <property type="entry name" value="DNA-dir_DNA_pol_B_multi_dom"/>
</dbReference>
<evidence type="ECO:0000256" key="21">
    <source>
        <dbReference type="SAM" id="MobiDB-lite"/>
    </source>
</evidence>
<dbReference type="Pfam" id="PF24065">
    <property type="entry name" value="REV3_N"/>
    <property type="match status" value="1"/>
</dbReference>
<keyword evidence="15 20" id="KW-0238">DNA-binding</keyword>
<dbReference type="CDD" id="cd05778">
    <property type="entry name" value="DNA_polB_zeta_exo"/>
    <property type="match status" value="1"/>
</dbReference>
<dbReference type="GO" id="GO:0000724">
    <property type="term" value="P:double-strand break repair via homologous recombination"/>
    <property type="evidence" value="ECO:0007669"/>
    <property type="project" value="TreeGrafter"/>
</dbReference>
<dbReference type="Proteomes" id="UP001457282">
    <property type="component" value="Unassembled WGS sequence"/>
</dbReference>
<evidence type="ECO:0000256" key="11">
    <source>
        <dbReference type="ARBA" id="ARBA00022833"/>
    </source>
</evidence>
<keyword evidence="8 20" id="KW-0479">Metal-binding</keyword>
<evidence type="ECO:0000256" key="7">
    <source>
        <dbReference type="ARBA" id="ARBA00022705"/>
    </source>
</evidence>
<evidence type="ECO:0000259" key="26">
    <source>
        <dbReference type="Pfam" id="PF24065"/>
    </source>
</evidence>
<keyword evidence="7 20" id="KW-0235">DNA replication</keyword>
<dbReference type="InterPro" id="IPR006172">
    <property type="entry name" value="DNA-dir_DNA_pol_B"/>
</dbReference>
<feature type="domain" description="C4-type zinc-finger of DNA polymerase delta" evidence="24">
    <location>
        <begin position="1865"/>
        <end position="1938"/>
    </location>
</feature>
<evidence type="ECO:0000259" key="22">
    <source>
        <dbReference type="Pfam" id="PF00136"/>
    </source>
</evidence>
<evidence type="ECO:0000256" key="17">
    <source>
        <dbReference type="ARBA" id="ARBA00023242"/>
    </source>
</evidence>
<feature type="domain" description="DNA polymerase zeta catalytic subunit N-terminal" evidence="26">
    <location>
        <begin position="7"/>
        <end position="60"/>
    </location>
</feature>
<dbReference type="InterPro" id="IPR056447">
    <property type="entry name" value="REV3_N"/>
</dbReference>
<evidence type="ECO:0000256" key="16">
    <source>
        <dbReference type="ARBA" id="ARBA00023204"/>
    </source>
</evidence>
<evidence type="ECO:0000256" key="3">
    <source>
        <dbReference type="ARBA" id="ARBA00005755"/>
    </source>
</evidence>
<feature type="region of interest" description="Disordered" evidence="21">
    <location>
        <begin position="612"/>
        <end position="632"/>
    </location>
</feature>
<dbReference type="FunFam" id="3.30.420.10:FF:000082">
    <property type="entry name" value="DNA polymerase"/>
    <property type="match status" value="1"/>
</dbReference>
<dbReference type="Pfam" id="PF14260">
    <property type="entry name" value="zf-C4pol"/>
    <property type="match status" value="1"/>
</dbReference>
<accession>A0AAW1W993</accession>
<dbReference type="FunFam" id="1.10.287.690:FF:000002">
    <property type="entry name" value="DNA polymerase zeta"/>
    <property type="match status" value="1"/>
</dbReference>
<dbReference type="CDD" id="cd05534">
    <property type="entry name" value="POLBc_zeta"/>
    <property type="match status" value="1"/>
</dbReference>
<dbReference type="Pfam" id="PF03104">
    <property type="entry name" value="DNA_pol_B_exo1"/>
    <property type="match status" value="1"/>
</dbReference>
<comment type="subunit">
    <text evidence="19">Forms DNA polymerase zeta with REV7.</text>
</comment>
<dbReference type="GO" id="GO:0000166">
    <property type="term" value="F:nucleotide binding"/>
    <property type="evidence" value="ECO:0007669"/>
    <property type="project" value="InterPro"/>
</dbReference>
<evidence type="ECO:0000256" key="1">
    <source>
        <dbReference type="ARBA" id="ARBA00001966"/>
    </source>
</evidence>
<dbReference type="InterPro" id="IPR012337">
    <property type="entry name" value="RNaseH-like_sf"/>
</dbReference>
<evidence type="ECO:0000256" key="9">
    <source>
        <dbReference type="ARBA" id="ARBA00022763"/>
    </source>
</evidence>
<keyword evidence="12 20" id="KW-0239">DNA-directed DNA polymerase</keyword>
<dbReference type="FunFam" id="3.30.342.10:FF:000014">
    <property type="entry name" value="DNA polymerase"/>
    <property type="match status" value="1"/>
</dbReference>
<feature type="compositionally biased region" description="Basic and acidic residues" evidence="21">
    <location>
        <begin position="504"/>
        <end position="513"/>
    </location>
</feature>
<dbReference type="Gene3D" id="1.10.132.60">
    <property type="entry name" value="DNA polymerase family B, C-terminal domain"/>
    <property type="match status" value="1"/>
</dbReference>
<comment type="subcellular location">
    <subcellularLocation>
        <location evidence="2 20">Nucleus</location>
    </subcellularLocation>
</comment>
<evidence type="ECO:0000256" key="8">
    <source>
        <dbReference type="ARBA" id="ARBA00022723"/>
    </source>
</evidence>
<dbReference type="EC" id="2.7.7.7" evidence="20"/>
<comment type="similarity">
    <text evidence="3 20">Belongs to the DNA polymerase type-B family.</text>
</comment>
<dbReference type="Pfam" id="PF24055">
    <property type="entry name" value="POL3_N"/>
    <property type="match status" value="1"/>
</dbReference>
<organism evidence="27 28">
    <name type="scientific">Rubus argutus</name>
    <name type="common">Southern blackberry</name>
    <dbReference type="NCBI Taxonomy" id="59490"/>
    <lineage>
        <taxon>Eukaryota</taxon>
        <taxon>Viridiplantae</taxon>
        <taxon>Streptophyta</taxon>
        <taxon>Embryophyta</taxon>
        <taxon>Tracheophyta</taxon>
        <taxon>Spermatophyta</taxon>
        <taxon>Magnoliopsida</taxon>
        <taxon>eudicotyledons</taxon>
        <taxon>Gunneridae</taxon>
        <taxon>Pentapetalae</taxon>
        <taxon>rosids</taxon>
        <taxon>fabids</taxon>
        <taxon>Rosales</taxon>
        <taxon>Rosaceae</taxon>
        <taxon>Rosoideae</taxon>
        <taxon>Rosoideae incertae sedis</taxon>
        <taxon>Rubus</taxon>
    </lineage>
</organism>
<dbReference type="PRINTS" id="PR00106">
    <property type="entry name" value="DNAPOLB"/>
</dbReference>
<dbReference type="InterPro" id="IPR023211">
    <property type="entry name" value="DNA_pol_palm_dom_sf"/>
</dbReference>
<keyword evidence="5 20" id="KW-0808">Transferase</keyword>
<dbReference type="SMART" id="SM00486">
    <property type="entry name" value="POLBc"/>
    <property type="match status" value="1"/>
</dbReference>
<keyword evidence="16" id="KW-0234">DNA repair</keyword>
<evidence type="ECO:0000256" key="12">
    <source>
        <dbReference type="ARBA" id="ARBA00022932"/>
    </source>
</evidence>
<dbReference type="Gene3D" id="3.30.420.10">
    <property type="entry name" value="Ribonuclease H-like superfamily/Ribonuclease H"/>
    <property type="match status" value="1"/>
</dbReference>
<dbReference type="PROSITE" id="PS00116">
    <property type="entry name" value="DNA_POLYMERASE_B"/>
    <property type="match status" value="1"/>
</dbReference>
<feature type="region of interest" description="Disordered" evidence="21">
    <location>
        <begin position="1067"/>
        <end position="1097"/>
    </location>
</feature>
<keyword evidence="17 20" id="KW-0539">Nucleus</keyword>
<evidence type="ECO:0000259" key="23">
    <source>
        <dbReference type="Pfam" id="PF03104"/>
    </source>
</evidence>
<evidence type="ECO:0000256" key="19">
    <source>
        <dbReference type="ARBA" id="ARBA00066055"/>
    </source>
</evidence>
<evidence type="ECO:0000256" key="14">
    <source>
        <dbReference type="ARBA" id="ARBA00023014"/>
    </source>
</evidence>
<protein>
    <recommendedName>
        <fullName evidence="20">DNA polymerase</fullName>
        <ecNumber evidence="20">2.7.7.7</ecNumber>
    </recommendedName>
</protein>
<keyword evidence="11 20" id="KW-0862">Zinc</keyword>
<keyword evidence="4 20" id="KW-0004">4Fe-4S</keyword>
<dbReference type="InterPro" id="IPR006133">
    <property type="entry name" value="DNA-dir_DNA_pol_B_exonuc"/>
</dbReference>
<reference evidence="27 28" key="1">
    <citation type="journal article" date="2023" name="G3 (Bethesda)">
        <title>A chromosome-length genome assembly and annotation of blackberry (Rubus argutus, cv. 'Hillquist').</title>
        <authorList>
            <person name="Bruna T."/>
            <person name="Aryal R."/>
            <person name="Dudchenko O."/>
            <person name="Sargent D.J."/>
            <person name="Mead D."/>
            <person name="Buti M."/>
            <person name="Cavallini A."/>
            <person name="Hytonen T."/>
            <person name="Andres J."/>
            <person name="Pham M."/>
            <person name="Weisz D."/>
            <person name="Mascagni F."/>
            <person name="Usai G."/>
            <person name="Natali L."/>
            <person name="Bassil N."/>
            <person name="Fernandez G.E."/>
            <person name="Lomsadze A."/>
            <person name="Armour M."/>
            <person name="Olukolu B."/>
            <person name="Poorten T."/>
            <person name="Britton C."/>
            <person name="Davik J."/>
            <person name="Ashrafi H."/>
            <person name="Aiden E.L."/>
            <person name="Borodovsky M."/>
            <person name="Worthington M."/>
        </authorList>
    </citation>
    <scope>NUCLEOTIDE SEQUENCE [LARGE SCALE GENOMIC DNA]</scope>
    <source>
        <strain evidence="27">PI 553951</strain>
    </source>
</reference>
<dbReference type="GO" id="GO:0016035">
    <property type="term" value="C:zeta DNA polymerase complex"/>
    <property type="evidence" value="ECO:0007669"/>
    <property type="project" value="InterPro"/>
</dbReference>
<evidence type="ECO:0000256" key="5">
    <source>
        <dbReference type="ARBA" id="ARBA00022679"/>
    </source>
</evidence>
<comment type="catalytic activity">
    <reaction evidence="18 20">
        <text>DNA(n) + a 2'-deoxyribonucleoside 5'-triphosphate = DNA(n+1) + diphosphate</text>
        <dbReference type="Rhea" id="RHEA:22508"/>
        <dbReference type="Rhea" id="RHEA-COMP:17339"/>
        <dbReference type="Rhea" id="RHEA-COMP:17340"/>
        <dbReference type="ChEBI" id="CHEBI:33019"/>
        <dbReference type="ChEBI" id="CHEBI:61560"/>
        <dbReference type="ChEBI" id="CHEBI:173112"/>
        <dbReference type="EC" id="2.7.7.7"/>
    </reaction>
</comment>
<evidence type="ECO:0000256" key="15">
    <source>
        <dbReference type="ARBA" id="ARBA00023125"/>
    </source>
</evidence>
<dbReference type="Gene3D" id="3.30.342.10">
    <property type="entry name" value="DNA Polymerase, chain B, domain 1"/>
    <property type="match status" value="1"/>
</dbReference>
<dbReference type="Gene3D" id="1.10.287.690">
    <property type="entry name" value="Helix hairpin bin"/>
    <property type="match status" value="1"/>
</dbReference>
<dbReference type="GO" id="GO:0003677">
    <property type="term" value="F:DNA binding"/>
    <property type="evidence" value="ECO:0007669"/>
    <property type="project" value="UniProtKB-KW"/>
</dbReference>
<evidence type="ECO:0000259" key="24">
    <source>
        <dbReference type="Pfam" id="PF14260"/>
    </source>
</evidence>
<evidence type="ECO:0000256" key="10">
    <source>
        <dbReference type="ARBA" id="ARBA00022771"/>
    </source>
</evidence>
<sequence length="1966" mass="218074">MAPSDGFSVRIVSVDFYMAPPIPGLDISYSSFQGGKVNEVPVIRIYGSTPAGQKTCLHIHRALPYLFVPCADIPIQSHQKGDSYTNDISLALEKALKLKSNAGSKRQHVHGCSLVQARKLYGYHSSEEVFVKIYLYYPHDVTRAANLLLGGAVLDKCLQPHESHIPFILQFMIDYNLYGMGHLHLSKLKFRHPMPDVFSPRRSAYNRPSSQDIDNLTSMSTYFQADISDHLPFGSPVWISSTIPADWTWLSPGDIEASSNTDTYCTKRLSICELEGDATVDEILNQQFKMYTSLSQTCSDVKMVQSLIPIWEEFERSGIHEAAISSNPAKPLPEDVLKTLSLGPEFNEKLMKLHLDAENSLSLTQLKKDVKCMHQLTSPKDGGHSVGLRTDNIIYGEIMGCLSTQGSTEERDAKLNKELPASQVIQTLSMKAADNEALGLLKWLATSQAADELNSDDELAHETILSPLLPATTIDKVLEKANMDYESESQKECQDILDSVGDFEGLKERDSYPTDRNCSSKSEPADMSPHVDGTGDDLVSTPPSPCAGSIDNFSEVDMKNEFMTPEHQDLKDTSLSFNNKHKRKKLLWGSIPLSAAQKMKIEREPVYLYKETKDPVGTSPSSESEVRKHVGTDSCNSTLGRCSLRDLMRRKRSYRIEPPEKQDTHQQMLHFDELNGRPCESLADSLSSAHQHSVSHEAYNVKTTNSGCPMYGKLPLLSGSVKSLNASTLDGKADPNIRIAEEVGTGATAQRGNILMPGEAPSVNTGLWISKPEKLESESSLSCCETSNKSDAQISKSGAEENILFDERLHSSAADNPQVSGGDGHIERGIDGLSSRRDVSEIPFEIPVGKNATSDKTVLNNEMYGSQKLGRDSFSSGLSNLLPTVIHSDDKDLIGMTFCRKPPVADWKDGGSLNSSSLHEERAMDDILPFFVRDCQDGTDIQNNSVRACESHPQQESAMGVPTHYQTDGSYLYLLTPAISPPSAKNVYSWLSRDDKGSSASQTGLQNSLPNDLDKASPKDDYVCDVRPILPQGPQEDNGNLKAERNPCCNDMTEILEQEANVIKVKTYSDRSQDSSQISGPDGRSKSTPLSQIGFRDPASLGIGQQLTLLSIEVQAESRGDLRPDPRFDAINIVSLAIQNDCDSIVEVHVLMRSKAENCQRSPDGISGCKLLVFHEEKYLFHHFIKFVCLLDPDILMGWDIQGGSLGFLAERASHLGIGLLNKISRAPSEAKMVAEDSEVPEKVLQDILVPDIIADSVVLEDPIIEDEWGRTHSSGVHVGGRIVLNVWRLMRGEVKLNMYTVEAVSEAVLRRKVPYILNKVLTKWFLSGSGRARYRCIEYVKERAELNLEIMNQLDMINRTSELARVFGIDFFSVLSRGSQYRVESMVLRLAHTQNYLAISPGKQQVASQPAMECIPLVMEPESGFYADPVVVLDFQSLYPSMIIAYNLCYSTCLGKVGPSEPNTLGVSSFSPDPHDLHDLKDQILLTPNGVMYVPAKVRKGVLPRLLEEILSTRIMVKQAMKKLYPSQKVLHRIFNARQLALKLIANVTYGYTAAGFSGRMPCAEIADSIVQCGRSTLEKAISYVNSHDKWKAKVIYGDTDSMFVLLKGCTLENSFQIGHEIASEISAMSPTPVALKMEKVYQPCFLLTKKRYVGYSYESPGQTEPIFDAKGIETVRRDTCGAVVKTMEQSLRLFFEHQDIPEVKAYLQRQWKRILSGRVSLQDFVFAKEVRLGTYHTSASSLPPAAIVATKAMRIDPRAEPRYAERVPYVVIHGEPGARLADVVVDPLNLLATDSPYRLNDLYYIHKQIIPALQRVFGLVGADLHQWFSDMPRPVREAFGKRPSHASNPHRTRIDYYYLSRHCILCGELVQGSAHLCNQCAENKTVAAAAIIGRTSKLEREMQHLAAICRHCGGGDWLEGSGIKCTSLSCSVFYERCKVQKELQGTASVAAETGFYPRCLVEWF</sequence>
<dbReference type="SUPFAM" id="SSF53098">
    <property type="entry name" value="Ribonuclease H-like"/>
    <property type="match status" value="1"/>
</dbReference>
<dbReference type="InterPro" id="IPR017964">
    <property type="entry name" value="DNA-dir_DNA_pol_B_CS"/>
</dbReference>
<keyword evidence="9" id="KW-0227">DNA damage</keyword>
<dbReference type="GO" id="GO:0008270">
    <property type="term" value="F:zinc ion binding"/>
    <property type="evidence" value="ECO:0007669"/>
    <property type="project" value="UniProtKB-KW"/>
</dbReference>
<dbReference type="GO" id="GO:0003887">
    <property type="term" value="F:DNA-directed DNA polymerase activity"/>
    <property type="evidence" value="ECO:0007669"/>
    <property type="project" value="UniProtKB-KW"/>
</dbReference>
<dbReference type="GO" id="GO:0006260">
    <property type="term" value="P:DNA replication"/>
    <property type="evidence" value="ECO:0007669"/>
    <property type="project" value="UniProtKB-KW"/>
</dbReference>
<feature type="compositionally biased region" description="Polar residues" evidence="21">
    <location>
        <begin position="998"/>
        <end position="1010"/>
    </location>
</feature>
<dbReference type="FunFam" id="1.10.132.60:FF:000007">
    <property type="entry name" value="DNA polymerase"/>
    <property type="match status" value="1"/>
</dbReference>
<evidence type="ECO:0000256" key="4">
    <source>
        <dbReference type="ARBA" id="ARBA00022485"/>
    </source>
</evidence>
<keyword evidence="10 20" id="KW-0863">Zinc-finger</keyword>
<feature type="region of interest" description="Disordered" evidence="21">
    <location>
        <begin position="504"/>
        <end position="551"/>
    </location>
</feature>
<keyword evidence="14 20" id="KW-0411">Iron-sulfur</keyword>
<dbReference type="InterPro" id="IPR043502">
    <property type="entry name" value="DNA/RNA_pol_sf"/>
</dbReference>
<dbReference type="GO" id="GO:0042276">
    <property type="term" value="P:error-prone translesion synthesis"/>
    <property type="evidence" value="ECO:0007669"/>
    <property type="project" value="TreeGrafter"/>
</dbReference>
<keyword evidence="28" id="KW-1185">Reference proteome</keyword>
<dbReference type="PANTHER" id="PTHR45812">
    <property type="entry name" value="DNA POLYMERASE ZETA CATALYTIC SUBUNIT"/>
    <property type="match status" value="1"/>
</dbReference>
<dbReference type="Pfam" id="PF00136">
    <property type="entry name" value="DNA_pol_B"/>
    <property type="match status" value="1"/>
</dbReference>
<dbReference type="EMBL" id="JBEDUW010000006">
    <property type="protein sequence ID" value="KAK9919845.1"/>
    <property type="molecule type" value="Genomic_DNA"/>
</dbReference>
<keyword evidence="13 20" id="KW-0408">Iron</keyword>
<evidence type="ECO:0000256" key="2">
    <source>
        <dbReference type="ARBA" id="ARBA00004123"/>
    </source>
</evidence>
<evidence type="ECO:0000256" key="20">
    <source>
        <dbReference type="RuleBase" id="RU000442"/>
    </source>
</evidence>
<dbReference type="InterPro" id="IPR042087">
    <property type="entry name" value="DNA_pol_B_thumb"/>
</dbReference>
<dbReference type="InterPro" id="IPR036397">
    <property type="entry name" value="RNaseH_sf"/>
</dbReference>
<name>A0AAW1W993_RUBAR</name>
<evidence type="ECO:0000256" key="13">
    <source>
        <dbReference type="ARBA" id="ARBA00023004"/>
    </source>
</evidence>